<evidence type="ECO:0000313" key="12">
    <source>
        <dbReference type="EMBL" id="CAL1278981.1"/>
    </source>
</evidence>
<organism evidence="12 13">
    <name type="scientific">Larinioides sclopetarius</name>
    <dbReference type="NCBI Taxonomy" id="280406"/>
    <lineage>
        <taxon>Eukaryota</taxon>
        <taxon>Metazoa</taxon>
        <taxon>Ecdysozoa</taxon>
        <taxon>Arthropoda</taxon>
        <taxon>Chelicerata</taxon>
        <taxon>Arachnida</taxon>
        <taxon>Araneae</taxon>
        <taxon>Araneomorphae</taxon>
        <taxon>Entelegynae</taxon>
        <taxon>Araneoidea</taxon>
        <taxon>Araneidae</taxon>
        <taxon>Larinioides</taxon>
    </lineage>
</organism>
<keyword evidence="4 8" id="KW-0378">Hydrolase</keyword>
<keyword evidence="10" id="KW-1133">Transmembrane helix</keyword>
<evidence type="ECO:0000256" key="1">
    <source>
        <dbReference type="ARBA" id="ARBA00011245"/>
    </source>
</evidence>
<keyword evidence="10" id="KW-0472">Membrane</keyword>
<dbReference type="PANTHER" id="PTHR10127:SF780">
    <property type="entry name" value="METALLOENDOPEPTIDASE"/>
    <property type="match status" value="1"/>
</dbReference>
<keyword evidence="6 8" id="KW-0482">Metalloprotease</keyword>
<gene>
    <name evidence="12" type="ORF">LARSCL_LOCUS10086</name>
</gene>
<evidence type="ECO:0000256" key="6">
    <source>
        <dbReference type="ARBA" id="ARBA00023049"/>
    </source>
</evidence>
<protein>
    <recommendedName>
        <fullName evidence="9">Metalloendopeptidase</fullName>
        <ecNumber evidence="9">3.4.24.-</ecNumber>
    </recommendedName>
</protein>
<evidence type="ECO:0000256" key="10">
    <source>
        <dbReference type="SAM" id="Phobius"/>
    </source>
</evidence>
<evidence type="ECO:0000313" key="13">
    <source>
        <dbReference type="Proteomes" id="UP001497382"/>
    </source>
</evidence>
<dbReference type="PRINTS" id="PR00480">
    <property type="entry name" value="ASTACIN"/>
</dbReference>
<dbReference type="AlphaFoldDB" id="A0AAV2A4N5"/>
<feature type="transmembrane region" description="Helical" evidence="10">
    <location>
        <begin position="6"/>
        <end position="21"/>
    </location>
</feature>
<keyword evidence="5 8" id="KW-0862">Zinc</keyword>
<evidence type="ECO:0000256" key="3">
    <source>
        <dbReference type="ARBA" id="ARBA00022723"/>
    </source>
</evidence>
<dbReference type="PROSITE" id="PS51864">
    <property type="entry name" value="ASTACIN"/>
    <property type="match status" value="1"/>
</dbReference>
<evidence type="ECO:0000256" key="4">
    <source>
        <dbReference type="ARBA" id="ARBA00022801"/>
    </source>
</evidence>
<accession>A0AAV2A4N5</accession>
<evidence type="ECO:0000256" key="2">
    <source>
        <dbReference type="ARBA" id="ARBA00022670"/>
    </source>
</evidence>
<dbReference type="SMART" id="SM00235">
    <property type="entry name" value="ZnMc"/>
    <property type="match status" value="1"/>
</dbReference>
<evidence type="ECO:0000259" key="11">
    <source>
        <dbReference type="PROSITE" id="PS51864"/>
    </source>
</evidence>
<dbReference type="EMBL" id="CAXIEN010000117">
    <property type="protein sequence ID" value="CAL1278981.1"/>
    <property type="molecule type" value="Genomic_DNA"/>
</dbReference>
<proteinExistence type="predicted"/>
<comment type="caution">
    <text evidence="8">Lacks conserved residue(s) required for the propagation of feature annotation.</text>
</comment>
<dbReference type="EC" id="3.4.24.-" evidence="9"/>
<feature type="active site" evidence="8">
    <location>
        <position position="148"/>
    </location>
</feature>
<keyword evidence="10" id="KW-0812">Transmembrane</keyword>
<comment type="caution">
    <text evidence="12">The sequence shown here is derived from an EMBL/GenBank/DDBJ whole genome shotgun (WGS) entry which is preliminary data.</text>
</comment>
<dbReference type="Pfam" id="PF01400">
    <property type="entry name" value="Astacin"/>
    <property type="match status" value="1"/>
</dbReference>
<feature type="domain" description="Peptidase M12A" evidence="11">
    <location>
        <begin position="53"/>
        <end position="249"/>
    </location>
</feature>
<comment type="function">
    <text evidence="7">Zinc metalloprotease. Provoques deadhesion of endothelial cells from cell cultures, and also degradation of fibronectin, fibrinogen and gelatin in vitro. Its role in the venom is not fully understood but it might act as a spreading factor that facilitates diffusion of other venom toxins. Alternatively, it might be involved in the proteolytic processing of other venom toxins or it might play a role in extra-oral digestion of prey.</text>
</comment>
<dbReference type="GO" id="GO:0004222">
    <property type="term" value="F:metalloendopeptidase activity"/>
    <property type="evidence" value="ECO:0007669"/>
    <property type="project" value="UniProtKB-UniRule"/>
</dbReference>
<dbReference type="PANTHER" id="PTHR10127">
    <property type="entry name" value="DISCOIDIN, CUB, EGF, LAMININ , AND ZINC METALLOPROTEASE DOMAIN CONTAINING"/>
    <property type="match status" value="1"/>
</dbReference>
<dbReference type="InterPro" id="IPR001506">
    <property type="entry name" value="Peptidase_M12A"/>
</dbReference>
<evidence type="ECO:0000256" key="7">
    <source>
        <dbReference type="ARBA" id="ARBA00025529"/>
    </source>
</evidence>
<keyword evidence="2 8" id="KW-0645">Protease</keyword>
<name>A0AAV2A4N5_9ARAC</name>
<evidence type="ECO:0000256" key="9">
    <source>
        <dbReference type="RuleBase" id="RU361183"/>
    </source>
</evidence>
<sequence length="252" mass="29742">MKRYSIIYQYGIVCGCIYYSISMPKMDSMRSIPGINRGAEDAFEYEGNIAGRQFSKSFPVYKWTTRRVPYLISKEMSPNMTSTILEAIKSWNEDFNNCIKWIPRKIQKDYVYFTNGSLCHSEVGRVKYKQLIVLNEANCLGKGYILHEMMHTVGFTHEHNRPDRDKYIEILFLNIPYEWRNQYKKESMEAVMELGPYDFHSLMHYEIQSPDRNKPAFRVIPKGVDVSRIGQRNLLSELDKLKVKRLYCPEKL</sequence>
<feature type="binding site" evidence="8">
    <location>
        <position position="157"/>
    </location>
    <ligand>
        <name>Zn(2+)</name>
        <dbReference type="ChEBI" id="CHEBI:29105"/>
        <note>catalytic</note>
    </ligand>
</feature>
<dbReference type="InterPro" id="IPR006026">
    <property type="entry name" value="Peptidase_Metallo"/>
</dbReference>
<dbReference type="Proteomes" id="UP001497382">
    <property type="component" value="Unassembled WGS sequence"/>
</dbReference>
<feature type="binding site" evidence="8">
    <location>
        <position position="147"/>
    </location>
    <ligand>
        <name>Zn(2+)</name>
        <dbReference type="ChEBI" id="CHEBI:29105"/>
        <note>catalytic</note>
    </ligand>
</feature>
<feature type="binding site" evidence="8">
    <location>
        <position position="151"/>
    </location>
    <ligand>
        <name>Zn(2+)</name>
        <dbReference type="ChEBI" id="CHEBI:29105"/>
        <note>catalytic</note>
    </ligand>
</feature>
<comment type="subunit">
    <text evidence="1">Monomer.</text>
</comment>
<keyword evidence="3 8" id="KW-0479">Metal-binding</keyword>
<reference evidence="12 13" key="1">
    <citation type="submission" date="2024-04" db="EMBL/GenBank/DDBJ databases">
        <authorList>
            <person name="Rising A."/>
            <person name="Reimegard J."/>
            <person name="Sonavane S."/>
            <person name="Akerstrom W."/>
            <person name="Nylinder S."/>
            <person name="Hedman E."/>
            <person name="Kallberg Y."/>
        </authorList>
    </citation>
    <scope>NUCLEOTIDE SEQUENCE [LARGE SCALE GENOMIC DNA]</scope>
</reference>
<evidence type="ECO:0000256" key="5">
    <source>
        <dbReference type="ARBA" id="ARBA00022833"/>
    </source>
</evidence>
<comment type="cofactor">
    <cofactor evidence="8 9">
        <name>Zn(2+)</name>
        <dbReference type="ChEBI" id="CHEBI:29105"/>
    </cofactor>
    <text evidence="8 9">Binds 1 zinc ion per subunit.</text>
</comment>
<dbReference type="GO" id="GO:0006508">
    <property type="term" value="P:proteolysis"/>
    <property type="evidence" value="ECO:0007669"/>
    <property type="project" value="UniProtKB-KW"/>
</dbReference>
<dbReference type="InterPro" id="IPR024079">
    <property type="entry name" value="MetalloPept_cat_dom_sf"/>
</dbReference>
<dbReference type="GO" id="GO:0008270">
    <property type="term" value="F:zinc ion binding"/>
    <property type="evidence" value="ECO:0007669"/>
    <property type="project" value="UniProtKB-UniRule"/>
</dbReference>
<evidence type="ECO:0000256" key="8">
    <source>
        <dbReference type="PROSITE-ProRule" id="PRU01211"/>
    </source>
</evidence>
<dbReference type="PROSITE" id="PS51257">
    <property type="entry name" value="PROKAR_LIPOPROTEIN"/>
    <property type="match status" value="1"/>
</dbReference>
<keyword evidence="13" id="KW-1185">Reference proteome</keyword>
<dbReference type="Gene3D" id="3.40.390.10">
    <property type="entry name" value="Collagenase (Catalytic Domain)"/>
    <property type="match status" value="1"/>
</dbReference>
<dbReference type="SUPFAM" id="SSF55486">
    <property type="entry name" value="Metalloproteases ('zincins'), catalytic domain"/>
    <property type="match status" value="1"/>
</dbReference>